<name>A0A6C0GI97_9BACT</name>
<proteinExistence type="predicted"/>
<accession>A0A6C0GI97</accession>
<dbReference type="Proteomes" id="UP000480178">
    <property type="component" value="Chromosome"/>
</dbReference>
<dbReference type="EMBL" id="CP048222">
    <property type="protein sequence ID" value="QHT67450.1"/>
    <property type="molecule type" value="Genomic_DNA"/>
</dbReference>
<dbReference type="InterPro" id="IPR046357">
    <property type="entry name" value="PPIase_dom_sf"/>
</dbReference>
<dbReference type="Gene3D" id="3.10.50.40">
    <property type="match status" value="1"/>
</dbReference>
<evidence type="ECO:0000313" key="4">
    <source>
        <dbReference type="EMBL" id="QHT67450.1"/>
    </source>
</evidence>
<dbReference type="Pfam" id="PF13616">
    <property type="entry name" value="Rotamase_3"/>
    <property type="match status" value="1"/>
</dbReference>
<dbReference type="AlphaFoldDB" id="A0A6C0GI97"/>
<dbReference type="KEGG" id="rhoz:GXP67_12835"/>
<organism evidence="4 5">
    <name type="scientific">Rhodocytophaga rosea</name>
    <dbReference type="NCBI Taxonomy" id="2704465"/>
    <lineage>
        <taxon>Bacteria</taxon>
        <taxon>Pseudomonadati</taxon>
        <taxon>Bacteroidota</taxon>
        <taxon>Cytophagia</taxon>
        <taxon>Cytophagales</taxon>
        <taxon>Rhodocytophagaceae</taxon>
        <taxon>Rhodocytophaga</taxon>
    </lineage>
</organism>
<protein>
    <recommendedName>
        <fullName evidence="3">PpiC domain-containing protein</fullName>
    </recommendedName>
</protein>
<feature type="signal peptide" evidence="2">
    <location>
        <begin position="1"/>
        <end position="21"/>
    </location>
</feature>
<evidence type="ECO:0000256" key="2">
    <source>
        <dbReference type="SAM" id="SignalP"/>
    </source>
</evidence>
<keyword evidence="1" id="KW-0413">Isomerase</keyword>
<dbReference type="GO" id="GO:0003755">
    <property type="term" value="F:peptidyl-prolyl cis-trans isomerase activity"/>
    <property type="evidence" value="ECO:0007669"/>
    <property type="project" value="UniProtKB-KW"/>
</dbReference>
<evidence type="ECO:0000256" key="1">
    <source>
        <dbReference type="PROSITE-ProRule" id="PRU00278"/>
    </source>
</evidence>
<sequence length="166" mass="18707">MKFKSFSIVVFLLSLVTPLLAQVDSLQARSDVQTWAQVRKAYFRTTKNDSLFVSLNSEAPYEISTYYRGDLAGPMEAMFFNANIGDVLGPLFVDNYAMIFKVAGFDSTYRVRASHIYIKPDGSKQKDSLQAVKKANQYLEKIKKGEDFTQLATKYGNDESAKQGEI</sequence>
<dbReference type="PROSITE" id="PS50198">
    <property type="entry name" value="PPIC_PPIASE_2"/>
    <property type="match status" value="1"/>
</dbReference>
<dbReference type="InterPro" id="IPR000297">
    <property type="entry name" value="PPIase_PpiC"/>
</dbReference>
<evidence type="ECO:0000313" key="5">
    <source>
        <dbReference type="Proteomes" id="UP000480178"/>
    </source>
</evidence>
<evidence type="ECO:0000259" key="3">
    <source>
        <dbReference type="PROSITE" id="PS50198"/>
    </source>
</evidence>
<gene>
    <name evidence="4" type="ORF">GXP67_12835</name>
</gene>
<keyword evidence="1" id="KW-0697">Rotamase</keyword>
<keyword evidence="2" id="KW-0732">Signal</keyword>
<dbReference type="SUPFAM" id="SSF54534">
    <property type="entry name" value="FKBP-like"/>
    <property type="match status" value="1"/>
</dbReference>
<feature type="chain" id="PRO_5025401237" description="PpiC domain-containing protein" evidence="2">
    <location>
        <begin position="22"/>
        <end position="166"/>
    </location>
</feature>
<keyword evidence="5" id="KW-1185">Reference proteome</keyword>
<feature type="domain" description="PpiC" evidence="3">
    <location>
        <begin position="108"/>
        <end position="166"/>
    </location>
</feature>
<reference evidence="4 5" key="1">
    <citation type="submission" date="2020-01" db="EMBL/GenBank/DDBJ databases">
        <authorList>
            <person name="Kim M.K."/>
        </authorList>
    </citation>
    <scope>NUCLEOTIDE SEQUENCE [LARGE SCALE GENOMIC DNA]</scope>
    <source>
        <strain evidence="4 5">172606-1</strain>
    </source>
</reference>